<dbReference type="EMBL" id="SNXZ01000003">
    <property type="protein sequence ID" value="TDP97118.1"/>
    <property type="molecule type" value="Genomic_DNA"/>
</dbReference>
<dbReference type="Gene3D" id="1.25.40.10">
    <property type="entry name" value="Tetratricopeptide repeat domain"/>
    <property type="match status" value="1"/>
</dbReference>
<accession>A0A4V3CZ92</accession>
<dbReference type="AlphaFoldDB" id="A0A4V3CZ92"/>
<dbReference type="InterPro" id="IPR036388">
    <property type="entry name" value="WH-like_DNA-bd_sf"/>
</dbReference>
<dbReference type="Pfam" id="PF13191">
    <property type="entry name" value="AAA_16"/>
    <property type="match status" value="1"/>
</dbReference>
<name>A0A4V3CZ92_LABRH</name>
<dbReference type="PANTHER" id="PTHR16305:SF35">
    <property type="entry name" value="TRANSCRIPTIONAL ACTIVATOR DOMAIN"/>
    <property type="match status" value="1"/>
</dbReference>
<keyword evidence="2" id="KW-0067">ATP-binding</keyword>
<evidence type="ECO:0000259" key="3">
    <source>
        <dbReference type="PROSITE" id="PS50043"/>
    </source>
</evidence>
<dbReference type="PANTHER" id="PTHR16305">
    <property type="entry name" value="TESTICULAR SOLUBLE ADENYLYL CYCLASE"/>
    <property type="match status" value="1"/>
</dbReference>
<dbReference type="Gene3D" id="1.10.10.10">
    <property type="entry name" value="Winged helix-like DNA-binding domain superfamily/Winged helix DNA-binding domain"/>
    <property type="match status" value="1"/>
</dbReference>
<sequence>MPRLGSGISLVAREPEMERVRAAVRAAMTGSAAALLVAGDAGVGKTRITEETTTLAADAGMLVLTGRCLDVGENGLPYLAIAEALGGLREGEDADLLADPALAGLLPGSESVPEIEPDRFVPAPPSAAGTRRREQDVGQLRLFEAVYRLLVELAERHGLLLVLEDLHWADGATRSMVSFLLTRLRGRRLLVVATYRTDDLHRRHPFRPLLAELLRLPVVERMDLAPFASADARDFVAKLAEERVSEEVIREVAERSEGNAFFAEELLAAYDDCEEGMPATLVDVLFARTERLSEPTQRVVRVASVAGRRVRHTVLAAVAELPEEQLEQALREAVQHHVLVSEGETYTFRHALLTEAVYNDLLPGERVRLHAGYARVLADAELGRGRAAALAHHSLESHDLPTALAAYIRAAEDADRSNAPAVTLTNLESALKLWDAVDESQRPADVTELDLLTRASWAAGTSGEPERAMAYARSAVDLASERDDPELAAKAMRRLAQALFLVDGKEAEGIEVLHRAWRLVEHRPPSITRAWVQAIYARGLRIDDRPDEAREHAAQAVEAARAVGAGGAEADALTTLALLEEGVGHLSHSKELLTQAMQRAVEVEAITVELRARFSLAVASYEAGMFDDALHTLDAGVTRAESTGMLWSDYGFELWFLQVIARYYSGDWDGSELAADPARRRVSGSFAARLAVGGALVTIGRGRFAEAERLVKELRSDWHLDLQIALYTGAVAAELACWRGRPEEAARWVSEALGWAQRAGGQWRMAGIKLAAFGVAAHADLAHRPANRKDPEAVAAAVAEGEKLATHAHEVAERGIPRSGTLGPEGKAWLARVDAELSRLRGENDPALWQAAVEAFGYGAVYEQAVCRRRRAEALLGADRRDEAAEELHKADEVAGKLGAKPLSDALRALARRARIPLDGMLAARDTVDPLTPREKSVLTLVASGRTNREVGEELFISEKTVSVHLSRVMAKLGATRRAEAVAIAYDRDLL</sequence>
<evidence type="ECO:0000313" key="4">
    <source>
        <dbReference type="EMBL" id="TDP97118.1"/>
    </source>
</evidence>
<gene>
    <name evidence="4" type="ORF">EV186_10378</name>
</gene>
<dbReference type="GO" id="GO:0004016">
    <property type="term" value="F:adenylate cyclase activity"/>
    <property type="evidence" value="ECO:0007669"/>
    <property type="project" value="TreeGrafter"/>
</dbReference>
<proteinExistence type="predicted"/>
<dbReference type="SMART" id="SM00421">
    <property type="entry name" value="HTH_LUXR"/>
    <property type="match status" value="1"/>
</dbReference>
<keyword evidence="5" id="KW-1185">Reference proteome</keyword>
<dbReference type="InterPro" id="IPR016032">
    <property type="entry name" value="Sig_transdc_resp-reg_C-effctor"/>
</dbReference>
<dbReference type="GO" id="GO:0005524">
    <property type="term" value="F:ATP binding"/>
    <property type="evidence" value="ECO:0007669"/>
    <property type="project" value="UniProtKB-KW"/>
</dbReference>
<protein>
    <submittedName>
        <fullName evidence="4">Regulatory LuxR family protein</fullName>
    </submittedName>
</protein>
<evidence type="ECO:0000256" key="1">
    <source>
        <dbReference type="ARBA" id="ARBA00022741"/>
    </source>
</evidence>
<dbReference type="InterPro" id="IPR041664">
    <property type="entry name" value="AAA_16"/>
</dbReference>
<dbReference type="GO" id="GO:0005737">
    <property type="term" value="C:cytoplasm"/>
    <property type="evidence" value="ECO:0007669"/>
    <property type="project" value="TreeGrafter"/>
</dbReference>
<reference evidence="4 5" key="1">
    <citation type="submission" date="2019-03" db="EMBL/GenBank/DDBJ databases">
        <title>Genomic Encyclopedia of Type Strains, Phase IV (KMG-IV): sequencing the most valuable type-strain genomes for metagenomic binning, comparative biology and taxonomic classification.</title>
        <authorList>
            <person name="Goeker M."/>
        </authorList>
    </citation>
    <scope>NUCLEOTIDE SEQUENCE [LARGE SCALE GENOMIC DNA]</scope>
    <source>
        <strain evidence="4 5">DSM 45361</strain>
    </source>
</reference>
<dbReference type="InterPro" id="IPR000792">
    <property type="entry name" value="Tscrpt_reg_LuxR_C"/>
</dbReference>
<dbReference type="SUPFAM" id="SSF46894">
    <property type="entry name" value="C-terminal effector domain of the bipartite response regulators"/>
    <property type="match status" value="1"/>
</dbReference>
<dbReference type="SUPFAM" id="SSF52540">
    <property type="entry name" value="P-loop containing nucleoside triphosphate hydrolases"/>
    <property type="match status" value="1"/>
</dbReference>
<dbReference type="PROSITE" id="PS00622">
    <property type="entry name" value="HTH_LUXR_1"/>
    <property type="match status" value="1"/>
</dbReference>
<keyword evidence="1" id="KW-0547">Nucleotide-binding</keyword>
<dbReference type="InterPro" id="IPR011990">
    <property type="entry name" value="TPR-like_helical_dom_sf"/>
</dbReference>
<dbReference type="PROSITE" id="PS50043">
    <property type="entry name" value="HTH_LUXR_2"/>
    <property type="match status" value="1"/>
</dbReference>
<comment type="caution">
    <text evidence="4">The sequence shown here is derived from an EMBL/GenBank/DDBJ whole genome shotgun (WGS) entry which is preliminary data.</text>
</comment>
<dbReference type="CDD" id="cd06170">
    <property type="entry name" value="LuxR_C_like"/>
    <property type="match status" value="1"/>
</dbReference>
<dbReference type="GO" id="GO:0003677">
    <property type="term" value="F:DNA binding"/>
    <property type="evidence" value="ECO:0007669"/>
    <property type="project" value="InterPro"/>
</dbReference>
<dbReference type="PRINTS" id="PR00038">
    <property type="entry name" value="HTHLUXR"/>
</dbReference>
<dbReference type="GO" id="GO:0006355">
    <property type="term" value="P:regulation of DNA-templated transcription"/>
    <property type="evidence" value="ECO:0007669"/>
    <property type="project" value="InterPro"/>
</dbReference>
<dbReference type="Pfam" id="PF00196">
    <property type="entry name" value="GerE"/>
    <property type="match status" value="1"/>
</dbReference>
<evidence type="ECO:0000313" key="5">
    <source>
        <dbReference type="Proteomes" id="UP000295444"/>
    </source>
</evidence>
<dbReference type="Proteomes" id="UP000295444">
    <property type="component" value="Unassembled WGS sequence"/>
</dbReference>
<organism evidence="4 5">
    <name type="scientific">Labedaea rhizosphaerae</name>
    <dbReference type="NCBI Taxonomy" id="598644"/>
    <lineage>
        <taxon>Bacteria</taxon>
        <taxon>Bacillati</taxon>
        <taxon>Actinomycetota</taxon>
        <taxon>Actinomycetes</taxon>
        <taxon>Pseudonocardiales</taxon>
        <taxon>Pseudonocardiaceae</taxon>
        <taxon>Labedaea</taxon>
    </lineage>
</organism>
<dbReference type="SUPFAM" id="SSF48452">
    <property type="entry name" value="TPR-like"/>
    <property type="match status" value="1"/>
</dbReference>
<dbReference type="InterPro" id="IPR027417">
    <property type="entry name" value="P-loop_NTPase"/>
</dbReference>
<evidence type="ECO:0000256" key="2">
    <source>
        <dbReference type="ARBA" id="ARBA00022840"/>
    </source>
</evidence>
<feature type="domain" description="HTH luxR-type" evidence="3">
    <location>
        <begin position="924"/>
        <end position="989"/>
    </location>
</feature>